<dbReference type="GO" id="GO:0006412">
    <property type="term" value="P:translation"/>
    <property type="evidence" value="ECO:0007669"/>
    <property type="project" value="UniProtKB-UniRule"/>
</dbReference>
<comment type="subunit">
    <text evidence="5">Part of the 50S ribosomal subunit; part of the 5S rRNA/L5/L18/L25 subcomplex. Contacts the 5S rRNA and the P site tRNA. Forms a bridge to the 30S subunit in the 70S ribosome.</text>
</comment>
<dbReference type="GO" id="GO:0000049">
    <property type="term" value="F:tRNA binding"/>
    <property type="evidence" value="ECO:0007669"/>
    <property type="project" value="UniProtKB-UniRule"/>
</dbReference>
<keyword evidence="3 5" id="KW-0687">Ribonucleoprotein</keyword>
<evidence type="ECO:0000256" key="3">
    <source>
        <dbReference type="ARBA" id="ARBA00023274"/>
    </source>
</evidence>
<dbReference type="Pfam" id="PF00673">
    <property type="entry name" value="Ribosomal_L5_C"/>
    <property type="match status" value="1"/>
</dbReference>
<keyword evidence="5" id="KW-0699">rRNA-binding</keyword>
<dbReference type="GO" id="GO:0019843">
    <property type="term" value="F:rRNA binding"/>
    <property type="evidence" value="ECO:0007669"/>
    <property type="project" value="UniProtKB-UniRule"/>
</dbReference>
<dbReference type="InterPro" id="IPR002132">
    <property type="entry name" value="Ribosomal_uL5"/>
</dbReference>
<name>A0A1G2QWB9_9BACT</name>
<feature type="domain" description="Large ribosomal subunit protein uL5 N-terminal" evidence="7">
    <location>
        <begin position="24"/>
        <end position="86"/>
    </location>
</feature>
<dbReference type="FunFam" id="3.30.1440.10:FF:000001">
    <property type="entry name" value="50S ribosomal protein L5"/>
    <property type="match status" value="1"/>
</dbReference>
<accession>A0A1G2QWB9</accession>
<evidence type="ECO:0000256" key="2">
    <source>
        <dbReference type="ARBA" id="ARBA00022980"/>
    </source>
</evidence>
<dbReference type="AlphaFoldDB" id="A0A1G2QWB9"/>
<evidence type="ECO:0000256" key="5">
    <source>
        <dbReference type="HAMAP-Rule" id="MF_01333"/>
    </source>
</evidence>
<gene>
    <name evidence="5" type="primary">rplE</name>
    <name evidence="9" type="ORF">A2672_01625</name>
</gene>
<dbReference type="InterPro" id="IPR020930">
    <property type="entry name" value="Ribosomal_uL5_bac-type"/>
</dbReference>
<dbReference type="InterPro" id="IPR031310">
    <property type="entry name" value="Ribosomal_uL5_N"/>
</dbReference>
<evidence type="ECO:0000256" key="4">
    <source>
        <dbReference type="ARBA" id="ARBA00035245"/>
    </source>
</evidence>
<dbReference type="Proteomes" id="UP000178065">
    <property type="component" value="Unassembled WGS sequence"/>
</dbReference>
<evidence type="ECO:0000313" key="10">
    <source>
        <dbReference type="Proteomes" id="UP000178065"/>
    </source>
</evidence>
<dbReference type="HAMAP" id="MF_01333_B">
    <property type="entry name" value="Ribosomal_uL5_B"/>
    <property type="match status" value="1"/>
</dbReference>
<dbReference type="SUPFAM" id="SSF55282">
    <property type="entry name" value="RL5-like"/>
    <property type="match status" value="1"/>
</dbReference>
<dbReference type="InterPro" id="IPR020929">
    <property type="entry name" value="Ribosomal_uL5_CS"/>
</dbReference>
<keyword evidence="5" id="KW-0694">RNA-binding</keyword>
<comment type="function">
    <text evidence="5">This is 1 of the proteins that bind and probably mediate the attachment of the 5S RNA into the large ribosomal subunit, where it forms part of the central protuberance. In the 70S ribosome it contacts protein S13 of the 30S subunit (bridge B1b), connecting the 2 subunits; this bridge is implicated in subunit movement. Contacts the P site tRNA; the 5S rRNA and some of its associated proteins might help stabilize positioning of ribosome-bound tRNAs.</text>
</comment>
<dbReference type="InterPro" id="IPR022803">
    <property type="entry name" value="Ribosomal_uL5_dom_sf"/>
</dbReference>
<evidence type="ECO:0000256" key="1">
    <source>
        <dbReference type="ARBA" id="ARBA00008553"/>
    </source>
</evidence>
<feature type="domain" description="Large ribosomal subunit protein uL5 C-terminal" evidence="8">
    <location>
        <begin position="90"/>
        <end position="183"/>
    </location>
</feature>
<dbReference type="Pfam" id="PF00281">
    <property type="entry name" value="Ribosomal_L5"/>
    <property type="match status" value="1"/>
</dbReference>
<organism evidence="9 10">
    <name type="scientific">Candidatus Wildermuthbacteria bacterium RIFCSPHIGHO2_01_FULL_49_22b</name>
    <dbReference type="NCBI Taxonomy" id="1802448"/>
    <lineage>
        <taxon>Bacteria</taxon>
        <taxon>Candidatus Wildermuthiibacteriota</taxon>
    </lineage>
</organism>
<dbReference type="PANTHER" id="PTHR11994">
    <property type="entry name" value="60S RIBOSOMAL PROTEIN L11-RELATED"/>
    <property type="match status" value="1"/>
</dbReference>
<dbReference type="NCBIfam" id="NF000585">
    <property type="entry name" value="PRK00010.1"/>
    <property type="match status" value="1"/>
</dbReference>
<dbReference type="STRING" id="1802448.A2672_01625"/>
<comment type="caution">
    <text evidence="9">The sequence shown here is derived from an EMBL/GenBank/DDBJ whole genome shotgun (WGS) entry which is preliminary data.</text>
</comment>
<dbReference type="GO" id="GO:0003735">
    <property type="term" value="F:structural constituent of ribosome"/>
    <property type="evidence" value="ECO:0007669"/>
    <property type="project" value="InterPro"/>
</dbReference>
<dbReference type="PIRSF" id="PIRSF002161">
    <property type="entry name" value="Ribosomal_L5"/>
    <property type="match status" value="1"/>
</dbReference>
<dbReference type="EMBL" id="MHTT01000027">
    <property type="protein sequence ID" value="OHA64866.1"/>
    <property type="molecule type" value="Genomic_DNA"/>
</dbReference>
<sequence length="186" mass="20383">MSGLKDKYIKNVIPAMREKFGYKNKMAVPRLEKVTLNSSFGKMASAKAGEDAAKLGQAIAEDIALIAGQKPVVTTARKSIATFKLRQGAPLGVKVTLRGQKMYDFLDRLVHVVLPRSRDFRGLSPSSIDNQGNLNIGIGEHLFFPEISPERSKVPFGLEVTVTISAKSREEGLEMFRQLGFPFGAS</sequence>
<dbReference type="InterPro" id="IPR031309">
    <property type="entry name" value="Ribosomal_uL5_C"/>
</dbReference>
<dbReference type="GO" id="GO:1990904">
    <property type="term" value="C:ribonucleoprotein complex"/>
    <property type="evidence" value="ECO:0007669"/>
    <property type="project" value="UniProtKB-KW"/>
</dbReference>
<comment type="similarity">
    <text evidence="1 5 6">Belongs to the universal ribosomal protein uL5 family.</text>
</comment>
<proteinExistence type="inferred from homology"/>
<evidence type="ECO:0000313" key="9">
    <source>
        <dbReference type="EMBL" id="OHA64866.1"/>
    </source>
</evidence>
<protein>
    <recommendedName>
        <fullName evidence="4 5">Large ribosomal subunit protein uL5</fullName>
    </recommendedName>
</protein>
<dbReference type="Gene3D" id="3.30.1440.10">
    <property type="match status" value="1"/>
</dbReference>
<evidence type="ECO:0000259" key="8">
    <source>
        <dbReference type="Pfam" id="PF00673"/>
    </source>
</evidence>
<evidence type="ECO:0000259" key="7">
    <source>
        <dbReference type="Pfam" id="PF00281"/>
    </source>
</evidence>
<keyword evidence="2 5" id="KW-0689">Ribosomal protein</keyword>
<dbReference type="GO" id="GO:0005840">
    <property type="term" value="C:ribosome"/>
    <property type="evidence" value="ECO:0007669"/>
    <property type="project" value="UniProtKB-KW"/>
</dbReference>
<evidence type="ECO:0000256" key="6">
    <source>
        <dbReference type="RuleBase" id="RU003930"/>
    </source>
</evidence>
<keyword evidence="5" id="KW-0820">tRNA-binding</keyword>
<dbReference type="PROSITE" id="PS00358">
    <property type="entry name" value="RIBOSOMAL_L5"/>
    <property type="match status" value="1"/>
</dbReference>
<reference evidence="9 10" key="1">
    <citation type="journal article" date="2016" name="Nat. Commun.">
        <title>Thousands of microbial genomes shed light on interconnected biogeochemical processes in an aquifer system.</title>
        <authorList>
            <person name="Anantharaman K."/>
            <person name="Brown C.T."/>
            <person name="Hug L.A."/>
            <person name="Sharon I."/>
            <person name="Castelle C.J."/>
            <person name="Probst A.J."/>
            <person name="Thomas B.C."/>
            <person name="Singh A."/>
            <person name="Wilkins M.J."/>
            <person name="Karaoz U."/>
            <person name="Brodie E.L."/>
            <person name="Williams K.H."/>
            <person name="Hubbard S.S."/>
            <person name="Banfield J.F."/>
        </authorList>
    </citation>
    <scope>NUCLEOTIDE SEQUENCE [LARGE SCALE GENOMIC DNA]</scope>
</reference>